<dbReference type="AlphaFoldDB" id="A0A8J5MN69"/>
<feature type="non-terminal residue" evidence="1">
    <location>
        <position position="295"/>
    </location>
</feature>
<sequence>RKVMKYRRPNKPTDLTERTRIVYMWMDGMTCRSIARRTANMSTTVRMTTLIALLMVRKCVGSTVDSNAGLSHQTDVLMTAPMYHSSVVVDRWIDQVGEVVSQVVEQHLAGCHLVLVDTTTQSLMFSTMISVVVVDSWRLFSQPQLAQNHGAMDQLLQGVWGDATLTCRAIILLLDNNIRNKVVFRFLEWCELWRRPEARVVVVGGNEGVEDVLLHHSLRNTIHTLYLTFHHFTFHSGQGPSPNRRLKKGSTMREDNKQLLVYRRCLYCNRGEAQVRLLYRGDVTPRLWRGINFFP</sequence>
<gene>
    <name evidence="1" type="primary">viGluR-L15</name>
    <name evidence="1" type="ORF">Hamer_G024644</name>
</gene>
<evidence type="ECO:0000313" key="1">
    <source>
        <dbReference type="EMBL" id="KAG7157641.1"/>
    </source>
</evidence>
<evidence type="ECO:0000313" key="2">
    <source>
        <dbReference type="Proteomes" id="UP000747542"/>
    </source>
</evidence>
<keyword evidence="1" id="KW-0675">Receptor</keyword>
<dbReference type="EMBL" id="JAHLQT010037054">
    <property type="protein sequence ID" value="KAG7157641.1"/>
    <property type="molecule type" value="Genomic_DNA"/>
</dbReference>
<accession>A0A8J5MN69</accession>
<name>A0A8J5MN69_HOMAM</name>
<protein>
    <submittedName>
        <fullName evidence="1">Putative variant ionotropic glutamate receptor-like 15</fullName>
    </submittedName>
</protein>
<comment type="caution">
    <text evidence="1">The sequence shown here is derived from an EMBL/GenBank/DDBJ whole genome shotgun (WGS) entry which is preliminary data.</text>
</comment>
<organism evidence="1 2">
    <name type="scientific">Homarus americanus</name>
    <name type="common">American lobster</name>
    <dbReference type="NCBI Taxonomy" id="6706"/>
    <lineage>
        <taxon>Eukaryota</taxon>
        <taxon>Metazoa</taxon>
        <taxon>Ecdysozoa</taxon>
        <taxon>Arthropoda</taxon>
        <taxon>Crustacea</taxon>
        <taxon>Multicrustacea</taxon>
        <taxon>Malacostraca</taxon>
        <taxon>Eumalacostraca</taxon>
        <taxon>Eucarida</taxon>
        <taxon>Decapoda</taxon>
        <taxon>Pleocyemata</taxon>
        <taxon>Astacidea</taxon>
        <taxon>Nephropoidea</taxon>
        <taxon>Nephropidae</taxon>
        <taxon>Homarus</taxon>
    </lineage>
</organism>
<keyword evidence="2" id="KW-1185">Reference proteome</keyword>
<dbReference type="Proteomes" id="UP000747542">
    <property type="component" value="Unassembled WGS sequence"/>
</dbReference>
<proteinExistence type="predicted"/>
<feature type="non-terminal residue" evidence="1">
    <location>
        <position position="1"/>
    </location>
</feature>
<reference evidence="1" key="1">
    <citation type="journal article" date="2021" name="Sci. Adv.">
        <title>The American lobster genome reveals insights on longevity, neural, and immune adaptations.</title>
        <authorList>
            <person name="Polinski J.M."/>
            <person name="Zimin A.V."/>
            <person name="Clark K.F."/>
            <person name="Kohn A.B."/>
            <person name="Sadowski N."/>
            <person name="Timp W."/>
            <person name="Ptitsyn A."/>
            <person name="Khanna P."/>
            <person name="Romanova D.Y."/>
            <person name="Williams P."/>
            <person name="Greenwood S.J."/>
            <person name="Moroz L.L."/>
            <person name="Walt D.R."/>
            <person name="Bodnar A.G."/>
        </authorList>
    </citation>
    <scope>NUCLEOTIDE SEQUENCE</scope>
    <source>
        <strain evidence="1">GMGI-L3</strain>
    </source>
</reference>